<sequence>MTVRQASSPSPPAAASADTLPLYRLHLMRAGYFYMTVGLAIFKVPELFSIGAPRPLMEGVVTCILTAMCILAFVGLRYPVRMLPLLLFESIWKLIWLAAMALPAIMDNAVDPAMSELIFNCSMVVIILAVIPWRYVWRHYVRAKGDRCDDRNTSKPHLGLSGAAPGPSVGRHVSLRGRCLRAPAHRQQAVVGTSRWQNEQGPSP</sequence>
<keyword evidence="2" id="KW-0812">Transmembrane</keyword>
<keyword evidence="2" id="KW-1133">Transmembrane helix</keyword>
<evidence type="ECO:0000313" key="4">
    <source>
        <dbReference type="Proteomes" id="UP000181917"/>
    </source>
</evidence>
<feature type="transmembrane region" description="Helical" evidence="2">
    <location>
        <begin position="32"/>
        <end position="50"/>
    </location>
</feature>
<keyword evidence="4" id="KW-1185">Reference proteome</keyword>
<dbReference type="AlphaFoldDB" id="A0A1H1GSC4"/>
<proteinExistence type="predicted"/>
<protein>
    <submittedName>
        <fullName evidence="3">Uncharacterized protein</fullName>
    </submittedName>
</protein>
<feature type="transmembrane region" description="Helical" evidence="2">
    <location>
        <begin position="83"/>
        <end position="105"/>
    </location>
</feature>
<organism evidence="3 4">
    <name type="scientific">Crystallibacter crystallopoietes</name>
    <dbReference type="NCBI Taxonomy" id="37928"/>
    <lineage>
        <taxon>Bacteria</taxon>
        <taxon>Bacillati</taxon>
        <taxon>Actinomycetota</taxon>
        <taxon>Actinomycetes</taxon>
        <taxon>Micrococcales</taxon>
        <taxon>Micrococcaceae</taxon>
        <taxon>Crystallibacter</taxon>
    </lineage>
</organism>
<evidence type="ECO:0000313" key="3">
    <source>
        <dbReference type="EMBL" id="SDR16132.1"/>
    </source>
</evidence>
<name>A0A1H1GSC4_9MICC</name>
<reference evidence="3 4" key="1">
    <citation type="submission" date="2016-10" db="EMBL/GenBank/DDBJ databases">
        <authorList>
            <person name="de Groot N.N."/>
        </authorList>
    </citation>
    <scope>NUCLEOTIDE SEQUENCE [LARGE SCALE GENOMIC DNA]</scope>
    <source>
        <strain evidence="3 4">DSM 20117</strain>
    </source>
</reference>
<gene>
    <name evidence="3" type="ORF">SAMN04489742_4285</name>
</gene>
<dbReference type="Proteomes" id="UP000181917">
    <property type="component" value="Unassembled WGS sequence"/>
</dbReference>
<feature type="transmembrane region" description="Helical" evidence="2">
    <location>
        <begin position="117"/>
        <end position="137"/>
    </location>
</feature>
<accession>A0A1H1GSC4</accession>
<feature type="region of interest" description="Disordered" evidence="1">
    <location>
        <begin position="147"/>
        <end position="170"/>
    </location>
</feature>
<dbReference type="EMBL" id="FNKH01000002">
    <property type="protein sequence ID" value="SDR16132.1"/>
    <property type="molecule type" value="Genomic_DNA"/>
</dbReference>
<evidence type="ECO:0000256" key="1">
    <source>
        <dbReference type="SAM" id="MobiDB-lite"/>
    </source>
</evidence>
<keyword evidence="2" id="KW-0472">Membrane</keyword>
<evidence type="ECO:0000256" key="2">
    <source>
        <dbReference type="SAM" id="Phobius"/>
    </source>
</evidence>
<feature type="transmembrane region" description="Helical" evidence="2">
    <location>
        <begin position="56"/>
        <end position="76"/>
    </location>
</feature>